<evidence type="ECO:0000256" key="6">
    <source>
        <dbReference type="PROSITE-ProRule" id="PRU00169"/>
    </source>
</evidence>
<dbReference type="Pfam" id="PF00158">
    <property type="entry name" value="Sigma54_activat"/>
    <property type="match status" value="1"/>
</dbReference>
<dbReference type="SUPFAM" id="SSF46689">
    <property type="entry name" value="Homeodomain-like"/>
    <property type="match status" value="1"/>
</dbReference>
<keyword evidence="4" id="KW-0238">DNA-binding</keyword>
<dbReference type="OrthoDB" id="9803970at2"/>
<dbReference type="InterPro" id="IPR002078">
    <property type="entry name" value="Sigma_54_int"/>
</dbReference>
<dbReference type="GO" id="GO:0006355">
    <property type="term" value="P:regulation of DNA-templated transcription"/>
    <property type="evidence" value="ECO:0007669"/>
    <property type="project" value="InterPro"/>
</dbReference>
<dbReference type="STRING" id="204669.Acid345_3274"/>
<dbReference type="SUPFAM" id="SSF52540">
    <property type="entry name" value="P-loop containing nucleoside triphosphate hydrolases"/>
    <property type="match status" value="1"/>
</dbReference>
<dbReference type="GO" id="GO:0043565">
    <property type="term" value="F:sequence-specific DNA binding"/>
    <property type="evidence" value="ECO:0007669"/>
    <property type="project" value="InterPro"/>
</dbReference>
<dbReference type="PROSITE" id="PS00676">
    <property type="entry name" value="SIGMA54_INTERACT_2"/>
    <property type="match status" value="1"/>
</dbReference>
<dbReference type="KEGG" id="aba:Acid345_3274"/>
<dbReference type="InterPro" id="IPR025944">
    <property type="entry name" value="Sigma_54_int_dom_CS"/>
</dbReference>
<dbReference type="Gene3D" id="1.10.10.60">
    <property type="entry name" value="Homeodomain-like"/>
    <property type="match status" value="1"/>
</dbReference>
<dbReference type="Pfam" id="PF25601">
    <property type="entry name" value="AAA_lid_14"/>
    <property type="match status" value="1"/>
</dbReference>
<dbReference type="InterPro" id="IPR025662">
    <property type="entry name" value="Sigma_54_int_dom_ATP-bd_1"/>
</dbReference>
<gene>
    <name evidence="9" type="ordered locus">Acid345_3274</name>
</gene>
<dbReference type="PANTHER" id="PTHR32071">
    <property type="entry name" value="TRANSCRIPTIONAL REGULATORY PROTEIN"/>
    <property type="match status" value="1"/>
</dbReference>
<name>Q1ILH5_KORVE</name>
<dbReference type="FunFam" id="3.40.50.300:FF:000006">
    <property type="entry name" value="DNA-binding transcriptional regulator NtrC"/>
    <property type="match status" value="1"/>
</dbReference>
<protein>
    <submittedName>
        <fullName evidence="9">Two component, sigma54 specific, transcriptional regulator, Fis family</fullName>
    </submittedName>
</protein>
<dbReference type="Gene3D" id="3.40.50.2300">
    <property type="match status" value="1"/>
</dbReference>
<evidence type="ECO:0000256" key="4">
    <source>
        <dbReference type="ARBA" id="ARBA00023125"/>
    </source>
</evidence>
<dbReference type="InterPro" id="IPR025943">
    <property type="entry name" value="Sigma_54_int_dom_ATP-bd_2"/>
</dbReference>
<keyword evidence="6" id="KW-0597">Phosphoprotein</keyword>
<dbReference type="SMART" id="SM00382">
    <property type="entry name" value="AAA"/>
    <property type="match status" value="1"/>
</dbReference>
<proteinExistence type="predicted"/>
<dbReference type="InterPro" id="IPR002197">
    <property type="entry name" value="HTH_Fis"/>
</dbReference>
<evidence type="ECO:0000256" key="5">
    <source>
        <dbReference type="ARBA" id="ARBA00023163"/>
    </source>
</evidence>
<sequence length="467" mass="50818">MSREKVLIVEDEEHARTGLAELVESWGYATETAEDGLDALDKVTTFAPAIVITDLKMPRMDGLGLLQELGNHPESLAVVVLTGQGDVGVAVTAMKSGAYDFIEKPVDAARLRNILVNASKQQDAERELEVTRRKLRDTGLLGSLVGTSKKMQEIFRLIEMVAPSTASVLITGESGTGKEMVARTIHELSPRKVKPFVAINCAAIPESLIESEIFGHEKGAFTGALERRTGCFELAEGGTLLLDEIGEMPVATQAKLLRVLEDRKLRRLGSKTETSIDVRVLAATNKVPEEAVASGQLRNDLYYRLNVFNIHMPPLRDHKDDLPALVQFLLQDMNAKHGRSVSGVADEVNKAFQGYAWPGNVRELRNALERAVILCESRVVEPKHLPPGFGNVIPRAPVQEANGIRLGVGTTVEEAEKLLILKTLESTNNNKTRAAEILGISLKTLHNKLKEYGQNSAATAAAEAANS</sequence>
<feature type="domain" description="Sigma-54 factor interaction" evidence="7">
    <location>
        <begin position="144"/>
        <end position="373"/>
    </location>
</feature>
<dbReference type="InterPro" id="IPR001789">
    <property type="entry name" value="Sig_transdc_resp-reg_receiver"/>
</dbReference>
<dbReference type="InterPro" id="IPR011006">
    <property type="entry name" value="CheY-like_superfamily"/>
</dbReference>
<dbReference type="InterPro" id="IPR009057">
    <property type="entry name" value="Homeodomain-like_sf"/>
</dbReference>
<evidence type="ECO:0000256" key="2">
    <source>
        <dbReference type="ARBA" id="ARBA00022840"/>
    </source>
</evidence>
<dbReference type="InterPro" id="IPR003593">
    <property type="entry name" value="AAA+_ATPase"/>
</dbReference>
<dbReference type="InterPro" id="IPR058031">
    <property type="entry name" value="AAA_lid_NorR"/>
</dbReference>
<dbReference type="AlphaFoldDB" id="Q1ILH5"/>
<dbReference type="PROSITE" id="PS50045">
    <property type="entry name" value="SIGMA54_INTERACT_4"/>
    <property type="match status" value="1"/>
</dbReference>
<dbReference type="Pfam" id="PF02954">
    <property type="entry name" value="HTH_8"/>
    <property type="match status" value="1"/>
</dbReference>
<dbReference type="GO" id="GO:0000160">
    <property type="term" value="P:phosphorelay signal transduction system"/>
    <property type="evidence" value="ECO:0007669"/>
    <property type="project" value="InterPro"/>
</dbReference>
<evidence type="ECO:0000259" key="7">
    <source>
        <dbReference type="PROSITE" id="PS50045"/>
    </source>
</evidence>
<accession>Q1ILH5</accession>
<keyword evidence="3" id="KW-0805">Transcription regulation</keyword>
<dbReference type="HOGENOM" id="CLU_000445_0_6_0"/>
<dbReference type="PROSITE" id="PS50110">
    <property type="entry name" value="RESPONSE_REGULATORY"/>
    <property type="match status" value="1"/>
</dbReference>
<feature type="domain" description="Response regulatory" evidence="8">
    <location>
        <begin position="5"/>
        <end position="119"/>
    </location>
</feature>
<evidence type="ECO:0000313" key="10">
    <source>
        <dbReference type="Proteomes" id="UP000002432"/>
    </source>
</evidence>
<dbReference type="EMBL" id="CP000360">
    <property type="protein sequence ID" value="ABF42275.1"/>
    <property type="molecule type" value="Genomic_DNA"/>
</dbReference>
<dbReference type="PRINTS" id="PR01590">
    <property type="entry name" value="HTHFIS"/>
</dbReference>
<evidence type="ECO:0000313" key="9">
    <source>
        <dbReference type="EMBL" id="ABF42275.1"/>
    </source>
</evidence>
<dbReference type="PANTHER" id="PTHR32071:SF113">
    <property type="entry name" value="ALGINATE BIOSYNTHESIS TRANSCRIPTIONAL REGULATORY PROTEIN ALGB"/>
    <property type="match status" value="1"/>
</dbReference>
<dbReference type="PROSITE" id="PS00688">
    <property type="entry name" value="SIGMA54_INTERACT_3"/>
    <property type="match status" value="1"/>
</dbReference>
<dbReference type="GO" id="GO:0005524">
    <property type="term" value="F:ATP binding"/>
    <property type="evidence" value="ECO:0007669"/>
    <property type="project" value="UniProtKB-KW"/>
</dbReference>
<evidence type="ECO:0000256" key="3">
    <source>
        <dbReference type="ARBA" id="ARBA00023015"/>
    </source>
</evidence>
<keyword evidence="2" id="KW-0067">ATP-binding</keyword>
<dbReference type="PROSITE" id="PS00675">
    <property type="entry name" value="SIGMA54_INTERACT_1"/>
    <property type="match status" value="1"/>
</dbReference>
<dbReference type="Pfam" id="PF00072">
    <property type="entry name" value="Response_reg"/>
    <property type="match status" value="1"/>
</dbReference>
<dbReference type="EnsemblBacteria" id="ABF42275">
    <property type="protein sequence ID" value="ABF42275"/>
    <property type="gene ID" value="Acid345_3274"/>
</dbReference>
<organism evidence="9 10">
    <name type="scientific">Koribacter versatilis (strain Ellin345)</name>
    <dbReference type="NCBI Taxonomy" id="204669"/>
    <lineage>
        <taxon>Bacteria</taxon>
        <taxon>Pseudomonadati</taxon>
        <taxon>Acidobacteriota</taxon>
        <taxon>Terriglobia</taxon>
        <taxon>Terriglobales</taxon>
        <taxon>Candidatus Korobacteraceae</taxon>
        <taxon>Candidatus Korobacter</taxon>
    </lineage>
</organism>
<dbReference type="RefSeq" id="WP_011524074.1">
    <property type="nucleotide sequence ID" value="NC_008009.1"/>
</dbReference>
<reference evidence="9 10" key="1">
    <citation type="journal article" date="2009" name="Appl. Environ. Microbiol.">
        <title>Three genomes from the phylum Acidobacteria provide insight into the lifestyles of these microorganisms in soils.</title>
        <authorList>
            <person name="Ward N.L."/>
            <person name="Challacombe J.F."/>
            <person name="Janssen P.H."/>
            <person name="Henrissat B."/>
            <person name="Coutinho P.M."/>
            <person name="Wu M."/>
            <person name="Xie G."/>
            <person name="Haft D.H."/>
            <person name="Sait M."/>
            <person name="Badger J."/>
            <person name="Barabote R.D."/>
            <person name="Bradley B."/>
            <person name="Brettin T.S."/>
            <person name="Brinkac L.M."/>
            <person name="Bruce D."/>
            <person name="Creasy T."/>
            <person name="Daugherty S.C."/>
            <person name="Davidsen T.M."/>
            <person name="DeBoy R.T."/>
            <person name="Detter J.C."/>
            <person name="Dodson R.J."/>
            <person name="Durkin A.S."/>
            <person name="Ganapathy A."/>
            <person name="Gwinn-Giglio M."/>
            <person name="Han C.S."/>
            <person name="Khouri H."/>
            <person name="Kiss H."/>
            <person name="Kothari S.P."/>
            <person name="Madupu R."/>
            <person name="Nelson K.E."/>
            <person name="Nelson W.C."/>
            <person name="Paulsen I."/>
            <person name="Penn K."/>
            <person name="Ren Q."/>
            <person name="Rosovitz M.J."/>
            <person name="Selengut J.D."/>
            <person name="Shrivastava S."/>
            <person name="Sullivan S.A."/>
            <person name="Tapia R."/>
            <person name="Thompson L.S."/>
            <person name="Watkins K.L."/>
            <person name="Yang Q."/>
            <person name="Yu C."/>
            <person name="Zafar N."/>
            <person name="Zhou L."/>
            <person name="Kuske C.R."/>
        </authorList>
    </citation>
    <scope>NUCLEOTIDE SEQUENCE [LARGE SCALE GENOMIC DNA]</scope>
    <source>
        <strain evidence="9 10">Ellin345</strain>
    </source>
</reference>
<dbReference type="Gene3D" id="3.40.50.300">
    <property type="entry name" value="P-loop containing nucleotide triphosphate hydrolases"/>
    <property type="match status" value="1"/>
</dbReference>
<dbReference type="Proteomes" id="UP000002432">
    <property type="component" value="Chromosome"/>
</dbReference>
<dbReference type="CDD" id="cd00009">
    <property type="entry name" value="AAA"/>
    <property type="match status" value="1"/>
</dbReference>
<evidence type="ECO:0000259" key="8">
    <source>
        <dbReference type="PROSITE" id="PS50110"/>
    </source>
</evidence>
<keyword evidence="10" id="KW-1185">Reference proteome</keyword>
<dbReference type="SMART" id="SM00448">
    <property type="entry name" value="REC"/>
    <property type="match status" value="1"/>
</dbReference>
<dbReference type="InterPro" id="IPR027417">
    <property type="entry name" value="P-loop_NTPase"/>
</dbReference>
<dbReference type="eggNOG" id="COG2204">
    <property type="taxonomic scope" value="Bacteria"/>
</dbReference>
<evidence type="ECO:0000256" key="1">
    <source>
        <dbReference type="ARBA" id="ARBA00022741"/>
    </source>
</evidence>
<dbReference type="SUPFAM" id="SSF52172">
    <property type="entry name" value="CheY-like"/>
    <property type="match status" value="1"/>
</dbReference>
<feature type="modified residue" description="4-aspartylphosphate" evidence="6">
    <location>
        <position position="54"/>
    </location>
</feature>
<dbReference type="Gene3D" id="1.10.8.60">
    <property type="match status" value="1"/>
</dbReference>
<keyword evidence="1" id="KW-0547">Nucleotide-binding</keyword>
<keyword evidence="5" id="KW-0804">Transcription</keyword>